<reference evidence="1 2" key="1">
    <citation type="submission" date="2024-10" db="EMBL/GenBank/DDBJ databases">
        <title>The Natural Products Discovery Center: Release of the First 8490 Sequenced Strains for Exploring Actinobacteria Biosynthetic Diversity.</title>
        <authorList>
            <person name="Kalkreuter E."/>
            <person name="Kautsar S.A."/>
            <person name="Yang D."/>
            <person name="Bader C.D."/>
            <person name="Teijaro C.N."/>
            <person name="Fluegel L."/>
            <person name="Davis C.M."/>
            <person name="Simpson J.R."/>
            <person name="Lauterbach L."/>
            <person name="Steele A.D."/>
            <person name="Gui C."/>
            <person name="Meng S."/>
            <person name="Li G."/>
            <person name="Viehrig K."/>
            <person name="Ye F."/>
            <person name="Su P."/>
            <person name="Kiefer A.F."/>
            <person name="Nichols A."/>
            <person name="Cepeda A.J."/>
            <person name="Yan W."/>
            <person name="Fan B."/>
            <person name="Jiang Y."/>
            <person name="Adhikari A."/>
            <person name="Zheng C.-J."/>
            <person name="Schuster L."/>
            <person name="Cowan T.M."/>
            <person name="Smanski M.J."/>
            <person name="Chevrette M.G."/>
            <person name="De Carvalho L.P.S."/>
            <person name="Shen B."/>
        </authorList>
    </citation>
    <scope>NUCLEOTIDE SEQUENCE [LARGE SCALE GENOMIC DNA]</scope>
    <source>
        <strain evidence="1 2">NPDC001390</strain>
    </source>
</reference>
<gene>
    <name evidence="1" type="ORF">ACFY1D_17155</name>
</gene>
<dbReference type="EMBL" id="JBIAWJ010000008">
    <property type="protein sequence ID" value="MFF4523129.1"/>
    <property type="molecule type" value="Genomic_DNA"/>
</dbReference>
<organism evidence="1 2">
    <name type="scientific">Streptomyces bluensis</name>
    <dbReference type="NCBI Taxonomy" id="33897"/>
    <lineage>
        <taxon>Bacteria</taxon>
        <taxon>Bacillati</taxon>
        <taxon>Actinomycetota</taxon>
        <taxon>Actinomycetes</taxon>
        <taxon>Kitasatosporales</taxon>
        <taxon>Streptomycetaceae</taxon>
        <taxon>Streptomyces</taxon>
    </lineage>
</organism>
<comment type="caution">
    <text evidence="1">The sequence shown here is derived from an EMBL/GenBank/DDBJ whole genome shotgun (WGS) entry which is preliminary data.</text>
</comment>
<accession>A0ABW6UKR5</accession>
<sequence length="85" mass="8956">MDAVEGPLGEVLVRDHPVQGGALTSLEIDVPLREQRPVLGGGQFLGCEGSMTPFSTRAPEAACLRPLTRRLVTVELSASVAESVN</sequence>
<dbReference type="Proteomes" id="UP001602058">
    <property type="component" value="Unassembled WGS sequence"/>
</dbReference>
<evidence type="ECO:0000313" key="2">
    <source>
        <dbReference type="Proteomes" id="UP001602058"/>
    </source>
</evidence>
<keyword evidence="2" id="KW-1185">Reference proteome</keyword>
<protein>
    <submittedName>
        <fullName evidence="1">Uncharacterized protein</fullName>
    </submittedName>
</protein>
<dbReference type="RefSeq" id="WP_351078564.1">
    <property type="nucleotide sequence ID" value="NZ_JBEOZG010000005.1"/>
</dbReference>
<evidence type="ECO:0000313" key="1">
    <source>
        <dbReference type="EMBL" id="MFF4523129.1"/>
    </source>
</evidence>
<name>A0ABW6UKR5_9ACTN</name>
<proteinExistence type="predicted"/>